<organism evidence="8 9">
    <name type="scientific">Paramicrobacterium agarici</name>
    <dbReference type="NCBI Taxonomy" id="630514"/>
    <lineage>
        <taxon>Bacteria</taxon>
        <taxon>Bacillati</taxon>
        <taxon>Actinomycetota</taxon>
        <taxon>Actinomycetes</taxon>
        <taxon>Micrococcales</taxon>
        <taxon>Microbacteriaceae</taxon>
        <taxon>Paramicrobacterium</taxon>
    </lineage>
</organism>
<evidence type="ECO:0000256" key="1">
    <source>
        <dbReference type="ARBA" id="ARBA00004651"/>
    </source>
</evidence>
<name>A0A2A9DZK0_9MICO</name>
<protein>
    <submittedName>
        <fullName evidence="8">Multisubunit sodium/proton antiporter MrpC subunit</fullName>
    </submittedName>
</protein>
<accession>A0A2A9DZK0</accession>
<proteinExistence type="inferred from homology"/>
<dbReference type="PANTHER" id="PTHR34583">
    <property type="entry name" value="ANTIPORTER SUBUNIT MNHC2-RELATED"/>
    <property type="match status" value="1"/>
</dbReference>
<evidence type="ECO:0000256" key="2">
    <source>
        <dbReference type="ARBA" id="ARBA00010388"/>
    </source>
</evidence>
<dbReference type="Proteomes" id="UP000221369">
    <property type="component" value="Unassembled WGS sequence"/>
</dbReference>
<evidence type="ECO:0000256" key="4">
    <source>
        <dbReference type="ARBA" id="ARBA00022692"/>
    </source>
</evidence>
<keyword evidence="5 7" id="KW-1133">Transmembrane helix</keyword>
<dbReference type="RefSeq" id="WP_098408961.1">
    <property type="nucleotide sequence ID" value="NZ_PDJE01000001.1"/>
</dbReference>
<comment type="caution">
    <text evidence="8">The sequence shown here is derived from an EMBL/GenBank/DDBJ whole genome shotgun (WGS) entry which is preliminary data.</text>
</comment>
<keyword evidence="9" id="KW-1185">Reference proteome</keyword>
<reference evidence="8 9" key="1">
    <citation type="submission" date="2017-10" db="EMBL/GenBank/DDBJ databases">
        <title>Sequencing the genomes of 1000 actinobacteria strains.</title>
        <authorList>
            <person name="Klenk H.-P."/>
        </authorList>
    </citation>
    <scope>NUCLEOTIDE SEQUENCE [LARGE SCALE GENOMIC DNA]</scope>
    <source>
        <strain evidence="8 9">DSM 21798</strain>
    </source>
</reference>
<keyword evidence="6 7" id="KW-0472">Membrane</keyword>
<feature type="transmembrane region" description="Helical" evidence="7">
    <location>
        <begin position="30"/>
        <end position="50"/>
    </location>
</feature>
<dbReference type="InterPro" id="IPR050601">
    <property type="entry name" value="CPA3_antiporter_subunitC"/>
</dbReference>
<dbReference type="Pfam" id="PF00420">
    <property type="entry name" value="Oxidored_q2"/>
    <property type="match status" value="1"/>
</dbReference>
<comment type="similarity">
    <text evidence="2">Belongs to the CPA3 antiporters (TC 2.A.63) subunit C family.</text>
</comment>
<keyword evidence="3" id="KW-1003">Cell membrane</keyword>
<dbReference type="AlphaFoldDB" id="A0A2A9DZK0"/>
<evidence type="ECO:0000256" key="5">
    <source>
        <dbReference type="ARBA" id="ARBA00022989"/>
    </source>
</evidence>
<sequence length="158" mass="17005">MTASLTLVIIMAVLYAAGVYVMLERSLTRVLIGFLLVGNATNILIFIMSGPSGSAPIVSDSTADAPMVDALPQVLMLTAIVINFGITAFLLALIYRSWWLARLGDRGDTVPDEHASDTEQTTEATFDAVDVDDQAIQDLLDASDEHVDDDSDTTRGDR</sequence>
<comment type="subcellular location">
    <subcellularLocation>
        <location evidence="1">Cell membrane</location>
        <topology evidence="1">Multi-pass membrane protein</topology>
    </subcellularLocation>
</comment>
<dbReference type="Gene3D" id="1.10.287.3510">
    <property type="match status" value="1"/>
</dbReference>
<evidence type="ECO:0000313" key="9">
    <source>
        <dbReference type="Proteomes" id="UP000221369"/>
    </source>
</evidence>
<dbReference type="PANTHER" id="PTHR34583:SF2">
    <property type="entry name" value="ANTIPORTER SUBUNIT MNHC2-RELATED"/>
    <property type="match status" value="1"/>
</dbReference>
<evidence type="ECO:0000313" key="8">
    <source>
        <dbReference type="EMBL" id="PFG32023.1"/>
    </source>
</evidence>
<evidence type="ECO:0000256" key="6">
    <source>
        <dbReference type="ARBA" id="ARBA00023136"/>
    </source>
</evidence>
<keyword evidence="4 7" id="KW-0812">Transmembrane</keyword>
<evidence type="ECO:0000256" key="7">
    <source>
        <dbReference type="SAM" id="Phobius"/>
    </source>
</evidence>
<dbReference type="EMBL" id="PDJE01000001">
    <property type="protein sequence ID" value="PFG32023.1"/>
    <property type="molecule type" value="Genomic_DNA"/>
</dbReference>
<dbReference type="InterPro" id="IPR039428">
    <property type="entry name" value="NUOK/Mnh_C1-like"/>
</dbReference>
<dbReference type="GO" id="GO:0005886">
    <property type="term" value="C:plasma membrane"/>
    <property type="evidence" value="ECO:0007669"/>
    <property type="project" value="UniProtKB-SubCell"/>
</dbReference>
<gene>
    <name evidence="8" type="ORF">ATJ78_3007</name>
</gene>
<feature type="transmembrane region" description="Helical" evidence="7">
    <location>
        <begin position="70"/>
        <end position="95"/>
    </location>
</feature>
<evidence type="ECO:0000256" key="3">
    <source>
        <dbReference type="ARBA" id="ARBA00022475"/>
    </source>
</evidence>
<feature type="transmembrane region" description="Helical" evidence="7">
    <location>
        <begin position="6"/>
        <end position="23"/>
    </location>
</feature>